<dbReference type="STRING" id="5874.Q4UIG0"/>
<dbReference type="Proteomes" id="UP000001950">
    <property type="component" value="Chromosome 1"/>
</dbReference>
<feature type="compositionally biased region" description="Acidic residues" evidence="1">
    <location>
        <begin position="1443"/>
        <end position="1458"/>
    </location>
</feature>
<feature type="compositionally biased region" description="Polar residues" evidence="1">
    <location>
        <begin position="472"/>
        <end position="483"/>
    </location>
</feature>
<feature type="compositionally biased region" description="Low complexity" evidence="1">
    <location>
        <begin position="1001"/>
        <end position="1010"/>
    </location>
</feature>
<feature type="compositionally biased region" description="Low complexity" evidence="1">
    <location>
        <begin position="1020"/>
        <end position="1062"/>
    </location>
</feature>
<dbReference type="InParanoid" id="Q4UIG0"/>
<keyword evidence="3" id="KW-1185">Reference proteome</keyword>
<feature type="compositionally biased region" description="Polar residues" evidence="1">
    <location>
        <begin position="662"/>
        <end position="688"/>
    </location>
</feature>
<feature type="compositionally biased region" description="Polar residues" evidence="1">
    <location>
        <begin position="1298"/>
        <end position="1316"/>
    </location>
</feature>
<feature type="compositionally biased region" description="Low complexity" evidence="1">
    <location>
        <begin position="1183"/>
        <end position="1274"/>
    </location>
</feature>
<gene>
    <name evidence="2" type="ORF">TA16090</name>
</gene>
<dbReference type="EMBL" id="CR940347">
    <property type="protein sequence ID" value="CAI73129.1"/>
    <property type="molecule type" value="Genomic_DNA"/>
</dbReference>
<dbReference type="OrthoDB" id="10321733at2759"/>
<feature type="compositionally biased region" description="Low complexity" evidence="1">
    <location>
        <begin position="1125"/>
        <end position="1175"/>
    </location>
</feature>
<feature type="compositionally biased region" description="Low complexity" evidence="1">
    <location>
        <begin position="276"/>
        <end position="292"/>
    </location>
</feature>
<protein>
    <submittedName>
        <fullName evidence="2">Glutenin, putative</fullName>
    </submittedName>
</protein>
<feature type="compositionally biased region" description="Polar residues" evidence="1">
    <location>
        <begin position="1484"/>
        <end position="1496"/>
    </location>
</feature>
<feature type="compositionally biased region" description="Acidic residues" evidence="1">
    <location>
        <begin position="513"/>
        <end position="526"/>
    </location>
</feature>
<evidence type="ECO:0000313" key="2">
    <source>
        <dbReference type="EMBL" id="CAI73129.1"/>
    </source>
</evidence>
<dbReference type="GeneID" id="3864344"/>
<organism evidence="2 3">
    <name type="scientific">Theileria annulata</name>
    <dbReference type="NCBI Taxonomy" id="5874"/>
    <lineage>
        <taxon>Eukaryota</taxon>
        <taxon>Sar</taxon>
        <taxon>Alveolata</taxon>
        <taxon>Apicomplexa</taxon>
        <taxon>Aconoidasida</taxon>
        <taxon>Piroplasmida</taxon>
        <taxon>Theileriidae</taxon>
        <taxon>Theileria</taxon>
    </lineage>
</organism>
<dbReference type="KEGG" id="tan:TA16090"/>
<feature type="region of interest" description="Disordered" evidence="1">
    <location>
        <begin position="737"/>
        <end position="1582"/>
    </location>
</feature>
<feature type="compositionally biased region" description="Low complexity" evidence="1">
    <location>
        <begin position="1283"/>
        <end position="1297"/>
    </location>
</feature>
<feature type="region of interest" description="Disordered" evidence="1">
    <location>
        <begin position="243"/>
        <end position="262"/>
    </location>
</feature>
<reference evidence="2 3" key="1">
    <citation type="journal article" date="2005" name="Science">
        <title>Genome of the host-cell transforming parasite Theileria annulata compared with T. parva.</title>
        <authorList>
            <person name="Pain A."/>
            <person name="Renauld H."/>
            <person name="Berriman M."/>
            <person name="Murphy L."/>
            <person name="Yeats C.A."/>
            <person name="Weir W."/>
            <person name="Kerhornou A."/>
            <person name="Aslett M."/>
            <person name="Bishop R."/>
            <person name="Bouchier C."/>
            <person name="Cochet M."/>
            <person name="Coulson R.M.R."/>
            <person name="Cronin A."/>
            <person name="de Villiers E.P."/>
            <person name="Fraser A."/>
            <person name="Fosker N."/>
            <person name="Gardner M."/>
            <person name="Goble A."/>
            <person name="Griffiths-Jones S."/>
            <person name="Harris D.E."/>
            <person name="Katzer F."/>
            <person name="Larke N."/>
            <person name="Lord A."/>
            <person name="Maser P."/>
            <person name="McKellar S."/>
            <person name="Mooney P."/>
            <person name="Morton F."/>
            <person name="Nene V."/>
            <person name="O'Neil S."/>
            <person name="Price C."/>
            <person name="Quail M.A."/>
            <person name="Rabbinowitsch E."/>
            <person name="Rawlings N.D."/>
            <person name="Rutter S."/>
            <person name="Saunders D."/>
            <person name="Seeger K."/>
            <person name="Shah T."/>
            <person name="Squares R."/>
            <person name="Squares S."/>
            <person name="Tivey A."/>
            <person name="Walker A.R."/>
            <person name="Woodward J."/>
            <person name="Dobbelaere D.A.E."/>
            <person name="Langsley G."/>
            <person name="Rajandream M.A."/>
            <person name="McKeever D."/>
            <person name="Shiels B."/>
            <person name="Tait A."/>
            <person name="Barrell B.G."/>
            <person name="Hall N."/>
        </authorList>
    </citation>
    <scope>NUCLEOTIDE SEQUENCE [LARGE SCALE GENOMIC DNA]</scope>
    <source>
        <strain evidence="3">Ankara</strain>
    </source>
</reference>
<evidence type="ECO:0000256" key="1">
    <source>
        <dbReference type="SAM" id="MobiDB-lite"/>
    </source>
</evidence>
<dbReference type="VEuPathDB" id="PiroplasmaDB:TA16090"/>
<feature type="compositionally biased region" description="Polar residues" evidence="1">
    <location>
        <begin position="1063"/>
        <end position="1079"/>
    </location>
</feature>
<accession>Q4UIG0</accession>
<sequence length="1783" mass="199568">MKSLIIYIYIIKVLVYCGRFAIFDVKGIYNTVQYILRKKSDNSLLCTILNVKKNNELYGVVSNDEILWIKQSKKEECQDVLVTKHQGKAKLALLQIQHFKSFYTVKRLRYFLGIWVPVSKELYNKIDKIISWKFDYKESEISVELTEEFDTAGLMVNNFFINEENKTRLYPRPGFKITLVNYRNNELWSKNDYQEEAIQIEIVKTDSKIQRLYVRYETYYGTADTIYYKCYPELRRVDRKEYFMDDDDDDDDGDDDYLPDGIDRYRRIGTRDVDSSHGTQPGGSSQTGTTDQGTEDQDQRASSPVYYGVSELVPLPLGTRPATPLPTPSKLVAPTPIKHFPEGIIRCFHVETFSEIGLVPQKTAKQREAAKQVTIRVGGTDDSQGQSEPTHYIPQHTEAVSHGTHYTPGQVTRHPTQPILRMPQQTAPRPTGRPRHAPPVPHVPTQPFPTTLIQPPPPRPSGITPYNIIQGIGQQRFPTSQTDNRAEQGSRTGSTTSSSTPTNKDNSKKTTDDSDSDGSDLFDIQETDVVTEVPESDTRIDEFLNMITKTVTSSTTSVTTTSRQTGQASKAIVAITSSTPQPGTQFGDASGLSLFSSGELTRARESGGSGGMHAISDSTVSSTVSSWDYSNANPFQDYIDIGQIPEVVTSDFSQEEIELASRSLTSSIESGRTGSSGDQTPTPGQTFSPAIMGDGRTPRYPSAPSVRPQFGVEGGLKNVIVRPSSLTGTQTVRAPVVRAPVFMPRDPETRSEYEEPPRKRPNTGQTVQPFPQPQPQPGQFQYQPPQAQQQQGQFGQGQQSQGQFSQGYYQHAQQPQHGTGQYGPTQQGPGYYGPTQPFQPQQQQGQTQQTQGYYGPTQQPQQQGQFTQGQYQTPQQQPPQNQYPQGQGNQGQGYFLSMLEEQDQFTSGQQQTQPQFPHSQGYYGPTQQPHVQPTQQTQGYYQPTQQQQTQPQFGQGFYGPNQQPQGQTSQNQGYFLSMLEDQNEYNLGQQSTQGQFGQGYDGTTQQQTQPGYPPQPQPQPGQFQYQPPQAQQPQGQFGQGQFQPSQTQFSQGYYQPSQQTQQNLGQYGPSQGFQPQQGTGYYGPNQPFQPQQQGQFTQGQPFQGQGDQGQGYFLSMLQEQDPYNSGQQSHQGQFGQGNYQTNQPTQPNQGQYSQGYYGPNQPLQPQQSQPGQGYYQPPPPQQQQPQNQYHQGYYGPNQPQQNQAQQGQIPYSQGQPTQQPQGYYGPPQQQQTQGYYQPTQQQPTQPQFSQGYYGPNQNQPPQGQFGHGQRQQPQTGYSQGYYQPGQNTGTPNTQTQNIGSTQQQGRYGDNSNGEDNQSSDDEDGDNFLVTEQTEKTTGGPDTGAGSTPPVQQRPVGSQRPLVRAPIYRPPTTPVGPISQQPPVSGVGGKRRLQTAPTHYIPENARGDRTGLGPENSGRTRPTAHGNNYVPVYKRPRQSQGLDFPEEDPEYEDDNDDAESFILNVNSDVEETEDTERSRDKTAQPRPQVNPEQSSVVRSILRKSLLGQARGTQGDSASKTTPAGTRHSGGQSDGSQASGGGSGGADSRRPDSSQSSQFDGGYRSALQHVDSRDVRNDDDPNGEFRKEGFPLDVLELDDSTKHYTVLVDKLLKVPVVIIIPADESFVEEITLGSLMIWRSETVKCVRVRLVVSEGNFIAIELTLVTPRRKKFHLFFRYHDGYYKGVARPRFNEAIYEQATKVQNIKRLSKRIDKEIMEEEKAKKDEKGNKKAFSRWESATYRESDETEDETEYENRRWDIQEIITRENGNHTNIIRGPKNITQRR</sequence>
<name>Q4UIG0_THEAN</name>
<feature type="compositionally biased region" description="Low complexity" evidence="1">
    <location>
        <begin position="1082"/>
        <end position="1113"/>
    </location>
</feature>
<dbReference type="RefSeq" id="XP_953807.1">
    <property type="nucleotide sequence ID" value="XM_948714.1"/>
</dbReference>
<feature type="compositionally biased region" description="Acidic residues" evidence="1">
    <location>
        <begin position="244"/>
        <end position="258"/>
    </location>
</feature>
<feature type="region of interest" description="Disordered" evidence="1">
    <location>
        <begin position="268"/>
        <end position="303"/>
    </location>
</feature>
<feature type="compositionally biased region" description="Low complexity" evidence="1">
    <location>
        <begin position="904"/>
        <end position="973"/>
    </location>
</feature>
<dbReference type="eggNOG" id="ENOG502RSZK">
    <property type="taxonomic scope" value="Eukaryota"/>
</dbReference>
<dbReference type="OMA" id="PPHKDDQ"/>
<feature type="region of interest" description="Disordered" evidence="1">
    <location>
        <begin position="660"/>
        <end position="709"/>
    </location>
</feature>
<feature type="compositionally biased region" description="Basic and acidic residues" evidence="1">
    <location>
        <begin position="745"/>
        <end position="758"/>
    </location>
</feature>
<feature type="compositionally biased region" description="Polar residues" evidence="1">
    <location>
        <begin position="1509"/>
        <end position="1522"/>
    </location>
</feature>
<evidence type="ECO:0000313" key="3">
    <source>
        <dbReference type="Proteomes" id="UP000001950"/>
    </source>
</evidence>
<feature type="compositionally biased region" description="Low complexity" evidence="1">
    <location>
        <begin position="777"/>
        <end position="887"/>
    </location>
</feature>
<feature type="compositionally biased region" description="Low complexity" evidence="1">
    <location>
        <begin position="489"/>
        <end position="504"/>
    </location>
</feature>
<feature type="region of interest" description="Disordered" evidence="1">
    <location>
        <begin position="404"/>
        <end position="536"/>
    </location>
</feature>
<proteinExistence type="predicted"/>
<feature type="compositionally biased region" description="Pro residues" evidence="1">
    <location>
        <begin position="437"/>
        <end position="447"/>
    </location>
</feature>
<feature type="compositionally biased region" description="Basic and acidic residues" evidence="1">
    <location>
        <begin position="1568"/>
        <end position="1582"/>
    </location>
</feature>